<evidence type="ECO:0000313" key="3">
    <source>
        <dbReference type="EnsemblFungi" id="PTTG_12589-t43_1-p1"/>
    </source>
</evidence>
<reference evidence="2" key="2">
    <citation type="submission" date="2016-05" db="EMBL/GenBank/DDBJ databases">
        <title>Comparative analysis highlights variable genome content of wheat rusts and divergence of the mating loci.</title>
        <authorList>
            <person name="Cuomo C.A."/>
            <person name="Bakkeren G."/>
            <person name="Szabo L."/>
            <person name="Khalil H."/>
            <person name="Joly D."/>
            <person name="Goldberg J."/>
            <person name="Young S."/>
            <person name="Zeng Q."/>
            <person name="Fellers J."/>
        </authorList>
    </citation>
    <scope>NUCLEOTIDE SEQUENCE [LARGE SCALE GENOMIC DNA]</scope>
    <source>
        <strain evidence="2">1-1 BBBD Race 1</strain>
    </source>
</reference>
<reference evidence="3 4" key="3">
    <citation type="journal article" date="2017" name="G3 (Bethesda)">
        <title>Comparative analysis highlights variable genome content of wheat rusts and divergence of the mating loci.</title>
        <authorList>
            <person name="Cuomo C.A."/>
            <person name="Bakkeren G."/>
            <person name="Khalil H.B."/>
            <person name="Panwar V."/>
            <person name="Joly D."/>
            <person name="Linning R."/>
            <person name="Sakthikumar S."/>
            <person name="Song X."/>
            <person name="Adiconis X."/>
            <person name="Fan L."/>
            <person name="Goldberg J.M."/>
            <person name="Levin J.Z."/>
            <person name="Young S."/>
            <person name="Zeng Q."/>
            <person name="Anikster Y."/>
            <person name="Bruce M."/>
            <person name="Wang M."/>
            <person name="Yin C."/>
            <person name="McCallum B."/>
            <person name="Szabo L.J."/>
            <person name="Hulbert S."/>
            <person name="Chen X."/>
            <person name="Fellers J.P."/>
        </authorList>
    </citation>
    <scope>NUCLEOTIDE SEQUENCE</scope>
    <source>
        <strain evidence="4">Isolate 1-1 / race 1 (BBBD)</strain>
        <strain evidence="3">isolate 1-1 / race 1 (BBBD)</strain>
    </source>
</reference>
<feature type="compositionally biased region" description="Basic residues" evidence="1">
    <location>
        <begin position="76"/>
        <end position="86"/>
    </location>
</feature>
<dbReference type="EnsemblFungi" id="PTTG_12589-t43_2">
    <property type="protein sequence ID" value="PTTG_12589-t43_2-p1"/>
    <property type="gene ID" value="PTTG_12589"/>
</dbReference>
<dbReference type="VEuPathDB" id="FungiDB:PTTG_12589"/>
<organism evidence="2">
    <name type="scientific">Puccinia triticina (isolate 1-1 / race 1 (BBBD))</name>
    <name type="common">Brown leaf rust fungus</name>
    <dbReference type="NCBI Taxonomy" id="630390"/>
    <lineage>
        <taxon>Eukaryota</taxon>
        <taxon>Fungi</taxon>
        <taxon>Dikarya</taxon>
        <taxon>Basidiomycota</taxon>
        <taxon>Pucciniomycotina</taxon>
        <taxon>Pucciniomycetes</taxon>
        <taxon>Pucciniales</taxon>
        <taxon>Pucciniaceae</taxon>
        <taxon>Puccinia</taxon>
    </lineage>
</organism>
<dbReference type="AlphaFoldDB" id="A0A180GL23"/>
<dbReference type="EMBL" id="ADAS02000052">
    <property type="protein sequence ID" value="OAV93252.1"/>
    <property type="molecule type" value="Genomic_DNA"/>
</dbReference>
<evidence type="ECO:0000313" key="4">
    <source>
        <dbReference type="Proteomes" id="UP000005240"/>
    </source>
</evidence>
<protein>
    <submittedName>
        <fullName evidence="2 3">Uncharacterized protein</fullName>
    </submittedName>
</protein>
<reference evidence="2" key="1">
    <citation type="submission" date="2009-11" db="EMBL/GenBank/DDBJ databases">
        <authorList>
            <consortium name="The Broad Institute Genome Sequencing Platform"/>
            <person name="Ward D."/>
            <person name="Feldgarden M."/>
            <person name="Earl A."/>
            <person name="Young S.K."/>
            <person name="Zeng Q."/>
            <person name="Koehrsen M."/>
            <person name="Alvarado L."/>
            <person name="Berlin A."/>
            <person name="Bochicchio J."/>
            <person name="Borenstein D."/>
            <person name="Chapman S.B."/>
            <person name="Chen Z."/>
            <person name="Engels R."/>
            <person name="Freedman E."/>
            <person name="Gellesch M."/>
            <person name="Goldberg J."/>
            <person name="Griggs A."/>
            <person name="Gujja S."/>
            <person name="Heilman E."/>
            <person name="Heiman D."/>
            <person name="Hepburn T."/>
            <person name="Howarth C."/>
            <person name="Jen D."/>
            <person name="Larson L."/>
            <person name="Lewis B."/>
            <person name="Mehta T."/>
            <person name="Park D."/>
            <person name="Pearson M."/>
            <person name="Roberts A."/>
            <person name="Saif S."/>
            <person name="Shea T."/>
            <person name="Shenoy N."/>
            <person name="Sisk P."/>
            <person name="Stolte C."/>
            <person name="Sykes S."/>
            <person name="Thomson T."/>
            <person name="Walk T."/>
            <person name="White J."/>
            <person name="Yandava C."/>
            <person name="Izard J."/>
            <person name="Baranova O.V."/>
            <person name="Blanton J.M."/>
            <person name="Tanner A.C."/>
            <person name="Dewhirst F.E."/>
            <person name="Haas B."/>
            <person name="Nusbaum C."/>
            <person name="Birren B."/>
        </authorList>
    </citation>
    <scope>NUCLEOTIDE SEQUENCE [LARGE SCALE GENOMIC DNA]</scope>
    <source>
        <strain evidence="2">1-1 BBBD Race 1</strain>
    </source>
</reference>
<reference evidence="3" key="4">
    <citation type="submission" date="2025-05" db="UniProtKB">
        <authorList>
            <consortium name="EnsemblFungi"/>
        </authorList>
    </citation>
    <scope>IDENTIFICATION</scope>
    <source>
        <strain evidence="3">isolate 1-1 / race 1 (BBBD)</strain>
    </source>
</reference>
<accession>A0A180GL23</accession>
<feature type="region of interest" description="Disordered" evidence="1">
    <location>
        <begin position="1"/>
        <end position="96"/>
    </location>
</feature>
<keyword evidence="4" id="KW-1185">Reference proteome</keyword>
<evidence type="ECO:0000313" key="2">
    <source>
        <dbReference type="EMBL" id="OAV93251.1"/>
    </source>
</evidence>
<feature type="compositionally biased region" description="Polar residues" evidence="1">
    <location>
        <begin position="87"/>
        <end position="96"/>
    </location>
</feature>
<dbReference type="EMBL" id="ADAS02000052">
    <property type="protein sequence ID" value="OAV93251.1"/>
    <property type="molecule type" value="Genomic_DNA"/>
</dbReference>
<sequence length="96" mass="10891">MSRYHPYKNSYRQASAPSLAQIHPEDCEHLHPTLLGPRGHAPTQEPFQPPTHPSKLKNPSLPPPPIDPLIPSPKQQQKKHERKSSQHTKPPSYQCL</sequence>
<evidence type="ECO:0000256" key="1">
    <source>
        <dbReference type="SAM" id="MobiDB-lite"/>
    </source>
</evidence>
<proteinExistence type="predicted"/>
<feature type="compositionally biased region" description="Pro residues" evidence="1">
    <location>
        <begin position="60"/>
        <end position="71"/>
    </location>
</feature>
<gene>
    <name evidence="2" type="ORF">PTTG_12589</name>
</gene>
<dbReference type="EnsemblFungi" id="PTTG_12589-t43_1">
    <property type="protein sequence ID" value="PTTG_12589-t43_1-p1"/>
    <property type="gene ID" value="PTTG_12589"/>
</dbReference>
<name>A0A180GL23_PUCT1</name>
<dbReference type="Proteomes" id="UP000005240">
    <property type="component" value="Unassembled WGS sequence"/>
</dbReference>